<proteinExistence type="predicted"/>
<reference evidence="2" key="1">
    <citation type="submission" date="2019-06" db="EMBL/GenBank/DDBJ databases">
        <title>Complete genome sequence of Methylogaea oryzae strain JCM16910.</title>
        <authorList>
            <person name="Asakawa S."/>
        </authorList>
    </citation>
    <scope>NUCLEOTIDE SEQUENCE</scope>
    <source>
        <strain evidence="2">E10</strain>
    </source>
</reference>
<dbReference type="RefSeq" id="WP_054774443.1">
    <property type="nucleotide sequence ID" value="NZ_AP019782.1"/>
</dbReference>
<dbReference type="AlphaFoldDB" id="A0A8D4VNU2"/>
<dbReference type="InterPro" id="IPR001633">
    <property type="entry name" value="EAL_dom"/>
</dbReference>
<dbReference type="Gene3D" id="3.20.20.450">
    <property type="entry name" value="EAL domain"/>
    <property type="match status" value="1"/>
</dbReference>
<evidence type="ECO:0000259" key="1">
    <source>
        <dbReference type="PROSITE" id="PS50883"/>
    </source>
</evidence>
<dbReference type="Proteomes" id="UP000824988">
    <property type="component" value="Chromosome"/>
</dbReference>
<dbReference type="KEGG" id="moz:MoryE10_10930"/>
<dbReference type="PROSITE" id="PS50883">
    <property type="entry name" value="EAL"/>
    <property type="match status" value="1"/>
</dbReference>
<protein>
    <recommendedName>
        <fullName evidence="1">EAL domain-containing protein</fullName>
    </recommendedName>
</protein>
<dbReference type="SUPFAM" id="SSF141868">
    <property type="entry name" value="EAL domain-like"/>
    <property type="match status" value="1"/>
</dbReference>
<gene>
    <name evidence="2" type="ORF">MoryE10_10930</name>
</gene>
<dbReference type="EMBL" id="AP019782">
    <property type="protein sequence ID" value="BBL70487.1"/>
    <property type="molecule type" value="Genomic_DNA"/>
</dbReference>
<dbReference type="Pfam" id="PF00563">
    <property type="entry name" value="EAL"/>
    <property type="match status" value="1"/>
</dbReference>
<evidence type="ECO:0000313" key="3">
    <source>
        <dbReference type="Proteomes" id="UP000824988"/>
    </source>
</evidence>
<dbReference type="InterPro" id="IPR035919">
    <property type="entry name" value="EAL_sf"/>
</dbReference>
<sequence length="316" mass="35537">MRESFYDFIFEYIFQELPQIEPAGDGAPDRLALLPDGRVGGAYRGLTLYSVFQPIFAVEEGSAQCFEALLRAQNDTGGRVSPERVFSLPGGPDEHVYLDRVARIMHAMNFMIQSGIFRGKLFLNIDPCHLTAVTNSHGEFFEKVLQLCGFSPKNIVLEILESAVDDTRQLQNAVANYRKLGFGIAIDDFGRDHSNFERLWRLEPDIVKLDRSLIAMAVQNQRMRNVLRYIVEIIHQLHAKVVCEGIETSDQVSAAQDAGVDFLQGYYFAKPSPNLQRTRLFPSDASMDSAIPACERLYGSEMAKLAEWGMAQPAYL</sequence>
<evidence type="ECO:0000313" key="2">
    <source>
        <dbReference type="EMBL" id="BBL70487.1"/>
    </source>
</evidence>
<dbReference type="GO" id="GO:0071111">
    <property type="term" value="F:cyclic-guanylate-specific phosphodiesterase activity"/>
    <property type="evidence" value="ECO:0007669"/>
    <property type="project" value="InterPro"/>
</dbReference>
<feature type="domain" description="EAL" evidence="1">
    <location>
        <begin position="30"/>
        <end position="285"/>
    </location>
</feature>
<name>A0A8D4VNU2_9GAMM</name>
<dbReference type="InterPro" id="IPR050706">
    <property type="entry name" value="Cyclic-di-GMP_PDE-like"/>
</dbReference>
<dbReference type="PANTHER" id="PTHR33121:SF76">
    <property type="entry name" value="SIGNALING PROTEIN"/>
    <property type="match status" value="1"/>
</dbReference>
<dbReference type="PANTHER" id="PTHR33121">
    <property type="entry name" value="CYCLIC DI-GMP PHOSPHODIESTERASE PDEF"/>
    <property type="match status" value="1"/>
</dbReference>
<dbReference type="CDD" id="cd01948">
    <property type="entry name" value="EAL"/>
    <property type="match status" value="1"/>
</dbReference>
<dbReference type="SMART" id="SM00052">
    <property type="entry name" value="EAL"/>
    <property type="match status" value="1"/>
</dbReference>
<keyword evidence="3" id="KW-1185">Reference proteome</keyword>
<organism evidence="2 3">
    <name type="scientific">Methylogaea oryzae</name>
    <dbReference type="NCBI Taxonomy" id="1295382"/>
    <lineage>
        <taxon>Bacteria</taxon>
        <taxon>Pseudomonadati</taxon>
        <taxon>Pseudomonadota</taxon>
        <taxon>Gammaproteobacteria</taxon>
        <taxon>Methylococcales</taxon>
        <taxon>Methylococcaceae</taxon>
        <taxon>Methylogaea</taxon>
    </lineage>
</organism>
<accession>A0A8D4VNU2</accession>